<keyword evidence="2" id="KW-0812">Transmembrane</keyword>
<dbReference type="EMBL" id="AGNL01003101">
    <property type="protein sequence ID" value="EJK75164.1"/>
    <property type="molecule type" value="Genomic_DNA"/>
</dbReference>
<evidence type="ECO:0000256" key="2">
    <source>
        <dbReference type="SAM" id="Phobius"/>
    </source>
</evidence>
<comment type="caution">
    <text evidence="3">The sequence shown here is derived from an EMBL/GenBank/DDBJ whole genome shotgun (WGS) entry which is preliminary data.</text>
</comment>
<keyword evidence="2" id="KW-0472">Membrane</keyword>
<evidence type="ECO:0000313" key="3">
    <source>
        <dbReference type="EMBL" id="EJK75164.1"/>
    </source>
</evidence>
<feature type="compositionally biased region" description="Polar residues" evidence="1">
    <location>
        <begin position="1"/>
        <end position="21"/>
    </location>
</feature>
<dbReference type="OMA" id="YEANILH"/>
<name>K0TDH6_THAOC</name>
<feature type="region of interest" description="Disordered" evidence="1">
    <location>
        <begin position="216"/>
        <end position="236"/>
    </location>
</feature>
<dbReference type="OrthoDB" id="10576732at2759"/>
<proteinExistence type="predicted"/>
<dbReference type="Proteomes" id="UP000266841">
    <property type="component" value="Unassembled WGS sequence"/>
</dbReference>
<keyword evidence="2" id="KW-1133">Transmembrane helix</keyword>
<dbReference type="eggNOG" id="ENOG502RWS9">
    <property type="taxonomic scope" value="Eukaryota"/>
</dbReference>
<feature type="compositionally biased region" description="Basic residues" evidence="1">
    <location>
        <begin position="221"/>
        <end position="234"/>
    </location>
</feature>
<evidence type="ECO:0000313" key="4">
    <source>
        <dbReference type="Proteomes" id="UP000266841"/>
    </source>
</evidence>
<reference evidence="3 4" key="1">
    <citation type="journal article" date="2012" name="Genome Biol.">
        <title>Genome and low-iron response of an oceanic diatom adapted to chronic iron limitation.</title>
        <authorList>
            <person name="Lommer M."/>
            <person name="Specht M."/>
            <person name="Roy A.S."/>
            <person name="Kraemer L."/>
            <person name="Andreson R."/>
            <person name="Gutowska M.A."/>
            <person name="Wolf J."/>
            <person name="Bergner S.V."/>
            <person name="Schilhabel M.B."/>
            <person name="Klostermeier U.C."/>
            <person name="Beiko R.G."/>
            <person name="Rosenstiel P."/>
            <person name="Hippler M."/>
            <person name="Laroche J."/>
        </authorList>
    </citation>
    <scope>NUCLEOTIDE SEQUENCE [LARGE SCALE GENOMIC DNA]</scope>
    <source>
        <strain evidence="3 4">CCMP1005</strain>
    </source>
</reference>
<organism evidence="3 4">
    <name type="scientific">Thalassiosira oceanica</name>
    <name type="common">Marine diatom</name>
    <dbReference type="NCBI Taxonomy" id="159749"/>
    <lineage>
        <taxon>Eukaryota</taxon>
        <taxon>Sar</taxon>
        <taxon>Stramenopiles</taxon>
        <taxon>Ochrophyta</taxon>
        <taxon>Bacillariophyta</taxon>
        <taxon>Coscinodiscophyceae</taxon>
        <taxon>Thalassiosirophycidae</taxon>
        <taxon>Thalassiosirales</taxon>
        <taxon>Thalassiosiraceae</taxon>
        <taxon>Thalassiosira</taxon>
    </lineage>
</organism>
<evidence type="ECO:0000256" key="1">
    <source>
        <dbReference type="SAM" id="MobiDB-lite"/>
    </source>
</evidence>
<gene>
    <name evidence="3" type="ORF">THAOC_03125</name>
</gene>
<dbReference type="AlphaFoldDB" id="K0TDH6"/>
<feature type="transmembrane region" description="Helical" evidence="2">
    <location>
        <begin position="186"/>
        <end position="210"/>
    </location>
</feature>
<accession>K0TDH6</accession>
<feature type="region of interest" description="Disordered" evidence="1">
    <location>
        <begin position="1"/>
        <end position="94"/>
    </location>
</feature>
<sequence>MRSRPNSNRTTQPAPVAQPTSDDGDCNGKDKPAVKFKRPPMAAFKLPPPPQMKSIIPQRKPYPNHGQSTSTHPLDAETAGSAAAVSAPTQQEEIVPEVTLPDFSTSNETAAYKRGRHKINPPTSSDASPAGPSNVAPTYQARPPVVDGSRVSYTNDTDYRNYSYTAKYKPSTWYAETQKRKQRQQYLWKLNTVVLAIILTVSLIWAFIYLRSHPEPETTGKRHRRKNNHHHHHDFHPMVGVNEMTLEFGMAESHRHSSKDKPRPEDETEQVHDLFSIVKVKRLSNDKLIPYVGFALASHSVEHKQIPIIVSTLLSYASSDTEGGGGIALIDCVVDEDRSKLGKGASSYSISQERAELDKEKFESIQAETAVTLVGRAITYFGKERNRQRDQKARSNAVSVYDYENRLEVHVVVGLSGPDLGKKETIETLKTMWGSLDGLVAPFPNDLESDTSQWTNWKQSVDFRIDVRLHVLVRPHCHSQQNGRVVPCSSDEGNADNLERFMQSYRVLERLYEGGLIEGLGLDGAHENDVRYLLGNCKTKPQLYRGDVAKSALHYAPHLSKHEEFDSSIAKLLQSEDITYMASNVAGHVLSKSSVCPNAYHLLQNLGGVLYRAHHLQLTKDGTTFQKVVVSPHAFKAEHLADDAPESVSSLSTFLKSNQRRLAEIGVAFEALLKSEDLPEEHGLGNEEEKVAAVFHNRSHGDVFLSKNGVALIPEQGGTLRAHSTTVIACDSGDKFSALSVAGEEVMQVSIQGKAGDKFDIMID</sequence>
<keyword evidence="4" id="KW-1185">Reference proteome</keyword>
<feature type="compositionally biased region" description="Low complexity" evidence="1">
    <location>
        <begin position="76"/>
        <end position="87"/>
    </location>
</feature>
<feature type="region of interest" description="Disordered" evidence="1">
    <location>
        <begin position="116"/>
        <end position="152"/>
    </location>
</feature>
<protein>
    <submittedName>
        <fullName evidence="3">Uncharacterized protein</fullName>
    </submittedName>
</protein>